<evidence type="ECO:0000313" key="2">
    <source>
        <dbReference type="EMBL" id="QDY80311.1"/>
    </source>
</evidence>
<evidence type="ECO:0008006" key="4">
    <source>
        <dbReference type="Google" id="ProtNLM"/>
    </source>
</evidence>
<dbReference type="Proteomes" id="UP000320580">
    <property type="component" value="Chromosome"/>
</dbReference>
<dbReference type="EMBL" id="CP042266">
    <property type="protein sequence ID" value="QDY80311.1"/>
    <property type="molecule type" value="Genomic_DNA"/>
</dbReference>
<proteinExistence type="predicted"/>
<dbReference type="KEGG" id="sqz:FQU76_31625"/>
<accession>A0A5B8JK87</accession>
<name>A0A5B8JK87_9ACTN</name>
<feature type="region of interest" description="Disordered" evidence="1">
    <location>
        <begin position="113"/>
        <end position="132"/>
    </location>
</feature>
<organism evidence="2 3">
    <name type="scientific">Streptomyces qinzhouensis</name>
    <dbReference type="NCBI Taxonomy" id="2599401"/>
    <lineage>
        <taxon>Bacteria</taxon>
        <taxon>Bacillati</taxon>
        <taxon>Actinomycetota</taxon>
        <taxon>Actinomycetes</taxon>
        <taxon>Kitasatosporales</taxon>
        <taxon>Streptomycetaceae</taxon>
        <taxon>Streptomyces</taxon>
    </lineage>
</organism>
<sequence>MSYGHGANFEADPARLSAFISEARSLAKRFQQVANDFPAAVAPTSMWYGVDDEYAREMGPQADREYEYVQDGLNLVAEGFGGSIDGHFLALQKITSTQSQNLDDIGTLHGRLGSLGEGGTGSGSGDGNHGRN</sequence>
<gene>
    <name evidence="2" type="ORF">FQU76_31625</name>
</gene>
<reference evidence="2 3" key="1">
    <citation type="submission" date="2019-07" db="EMBL/GenBank/DDBJ databases">
        <authorList>
            <person name="Zhu P."/>
        </authorList>
    </citation>
    <scope>NUCLEOTIDE SEQUENCE [LARGE SCALE GENOMIC DNA]</scope>
    <source>
        <strain evidence="2 3">SSL-25</strain>
    </source>
</reference>
<dbReference type="AlphaFoldDB" id="A0A5B8JK87"/>
<keyword evidence="3" id="KW-1185">Reference proteome</keyword>
<evidence type="ECO:0000313" key="3">
    <source>
        <dbReference type="Proteomes" id="UP000320580"/>
    </source>
</evidence>
<dbReference type="RefSeq" id="WP_146483708.1">
    <property type="nucleotide sequence ID" value="NZ_CP042266.1"/>
</dbReference>
<dbReference type="OrthoDB" id="4212522at2"/>
<evidence type="ECO:0000256" key="1">
    <source>
        <dbReference type="SAM" id="MobiDB-lite"/>
    </source>
</evidence>
<protein>
    <recommendedName>
        <fullName evidence="4">WXG100 family type VII secretion target</fullName>
    </recommendedName>
</protein>